<comment type="subcellular location">
    <subcellularLocation>
        <location evidence="6">Endoplasmic reticulum</location>
    </subcellularLocation>
    <subcellularLocation>
        <location evidence="6">Golgi apparatus</location>
        <location evidence="6">cis-Golgi network</location>
    </subcellularLocation>
</comment>
<comment type="caution">
    <text evidence="7">The sequence shown here is derived from an EMBL/GenBank/DDBJ whole genome shotgun (WGS) entry which is preliminary data.</text>
</comment>
<keyword evidence="4 6" id="KW-0333">Golgi apparatus</keyword>
<keyword evidence="2 6" id="KW-0256">Endoplasmic reticulum</keyword>
<dbReference type="PANTHER" id="PTHR23249:SF16">
    <property type="entry name" value="TRAFFICKING PROTEIN PARTICLE COMPLEX SUBUNIT 1"/>
    <property type="match status" value="1"/>
</dbReference>
<dbReference type="InterPro" id="IPR011012">
    <property type="entry name" value="Longin-like_dom_sf"/>
</dbReference>
<accession>A0A9P1N4Q4</accession>
<evidence type="ECO:0000256" key="2">
    <source>
        <dbReference type="ARBA" id="ARBA00022824"/>
    </source>
</evidence>
<dbReference type="PANTHER" id="PTHR23249">
    <property type="entry name" value="TRAFFICKING PROTEIN PARTICLE COMPLEX SUBUNIT"/>
    <property type="match status" value="1"/>
</dbReference>
<gene>
    <name evidence="7" type="ORF">CAMP_LOCUS13650</name>
</gene>
<dbReference type="Proteomes" id="UP001152747">
    <property type="component" value="Unassembled WGS sequence"/>
</dbReference>
<dbReference type="GO" id="GO:0030008">
    <property type="term" value="C:TRAPP complex"/>
    <property type="evidence" value="ECO:0007669"/>
    <property type="project" value="UniProtKB-UniRule"/>
</dbReference>
<dbReference type="SMART" id="SM01399">
    <property type="entry name" value="Sybindin"/>
    <property type="match status" value="1"/>
</dbReference>
<dbReference type="FunFam" id="3.30.450.70:FF:000026">
    <property type="entry name" value="TRansport Protein Particle"/>
    <property type="match status" value="1"/>
</dbReference>
<dbReference type="Gene3D" id="3.30.450.70">
    <property type="match status" value="1"/>
</dbReference>
<name>A0A9P1N4Q4_9PELO</name>
<evidence type="ECO:0000256" key="6">
    <source>
        <dbReference type="RuleBase" id="RU366065"/>
    </source>
</evidence>
<evidence type="ECO:0000256" key="4">
    <source>
        <dbReference type="ARBA" id="ARBA00023034"/>
    </source>
</evidence>
<evidence type="ECO:0000313" key="7">
    <source>
        <dbReference type="EMBL" id="CAI5451013.1"/>
    </source>
</evidence>
<sequence>MTIYNVYIFDREGQCLFYDEWFRTKQSGLSKIQEYKLVFGMMLSMKSFSERLATADSNQTVNFYKTSTYKMTFLESATGIKILINTDPNANGIRELLHKIYQAWTETANSAARLISSETEPDESFLKSRVKQIVTKHPCYV</sequence>
<protein>
    <recommendedName>
        <fullName evidence="6">Trafficking protein particle complex subunit</fullName>
    </recommendedName>
</protein>
<dbReference type="InterPro" id="IPR007233">
    <property type="entry name" value="TRAPPC"/>
</dbReference>
<dbReference type="GO" id="GO:0005783">
    <property type="term" value="C:endoplasmic reticulum"/>
    <property type="evidence" value="ECO:0007669"/>
    <property type="project" value="UniProtKB-SubCell"/>
</dbReference>
<evidence type="ECO:0000256" key="5">
    <source>
        <dbReference type="ARBA" id="ARBA00038167"/>
    </source>
</evidence>
<dbReference type="GO" id="GO:0005794">
    <property type="term" value="C:Golgi apparatus"/>
    <property type="evidence" value="ECO:0007669"/>
    <property type="project" value="UniProtKB-SubCell"/>
</dbReference>
<dbReference type="EMBL" id="CANHGI010000005">
    <property type="protein sequence ID" value="CAI5451013.1"/>
    <property type="molecule type" value="Genomic_DNA"/>
</dbReference>
<evidence type="ECO:0000313" key="8">
    <source>
        <dbReference type="Proteomes" id="UP001152747"/>
    </source>
</evidence>
<comment type="subunit">
    <text evidence="6">Part of the multisubunit transport protein particle (TRAPP) complex.</text>
</comment>
<dbReference type="Pfam" id="PF04099">
    <property type="entry name" value="Sybindin"/>
    <property type="match status" value="1"/>
</dbReference>
<reference evidence="7" key="1">
    <citation type="submission" date="2022-11" db="EMBL/GenBank/DDBJ databases">
        <authorList>
            <person name="Kikuchi T."/>
        </authorList>
    </citation>
    <scope>NUCLEOTIDE SEQUENCE</scope>
    <source>
        <strain evidence="7">PS1010</strain>
    </source>
</reference>
<keyword evidence="1 6" id="KW-0813">Transport</keyword>
<dbReference type="OrthoDB" id="246406at2759"/>
<dbReference type="AlphaFoldDB" id="A0A9P1N4Q4"/>
<keyword evidence="8" id="KW-1185">Reference proteome</keyword>
<proteinExistence type="inferred from homology"/>
<organism evidence="7 8">
    <name type="scientific">Caenorhabditis angaria</name>
    <dbReference type="NCBI Taxonomy" id="860376"/>
    <lineage>
        <taxon>Eukaryota</taxon>
        <taxon>Metazoa</taxon>
        <taxon>Ecdysozoa</taxon>
        <taxon>Nematoda</taxon>
        <taxon>Chromadorea</taxon>
        <taxon>Rhabditida</taxon>
        <taxon>Rhabditina</taxon>
        <taxon>Rhabditomorpha</taxon>
        <taxon>Rhabditoidea</taxon>
        <taxon>Rhabditidae</taxon>
        <taxon>Peloderinae</taxon>
        <taxon>Caenorhabditis</taxon>
    </lineage>
</organism>
<comment type="similarity">
    <text evidence="5">Belongs to the TRAPP small subunits family. BET5 subfamily.</text>
</comment>
<evidence type="ECO:0000256" key="3">
    <source>
        <dbReference type="ARBA" id="ARBA00022892"/>
    </source>
</evidence>
<dbReference type="GO" id="GO:0006888">
    <property type="term" value="P:endoplasmic reticulum to Golgi vesicle-mediated transport"/>
    <property type="evidence" value="ECO:0007669"/>
    <property type="project" value="UniProtKB-UniRule"/>
</dbReference>
<dbReference type="SUPFAM" id="SSF64356">
    <property type="entry name" value="SNARE-like"/>
    <property type="match status" value="1"/>
</dbReference>
<evidence type="ECO:0000256" key="1">
    <source>
        <dbReference type="ARBA" id="ARBA00022448"/>
    </source>
</evidence>
<keyword evidence="3 6" id="KW-0931">ER-Golgi transport</keyword>